<dbReference type="EMBL" id="OZ021740">
    <property type="protein sequence ID" value="CAK9323742.1"/>
    <property type="molecule type" value="Genomic_DNA"/>
</dbReference>
<proteinExistence type="predicted"/>
<dbReference type="Proteomes" id="UP001642487">
    <property type="component" value="Chromosome 6"/>
</dbReference>
<dbReference type="PANTHER" id="PTHR33103">
    <property type="entry name" value="OS01G0153900 PROTEIN"/>
    <property type="match status" value="1"/>
</dbReference>
<gene>
    <name evidence="1" type="ORF">CITCOLO1_LOCUS15941</name>
</gene>
<name>A0ABP0YUY3_9ROSI</name>
<protein>
    <recommendedName>
        <fullName evidence="3">DUF674 family protein</fullName>
    </recommendedName>
</protein>
<dbReference type="PANTHER" id="PTHR33103:SF19">
    <property type="entry name" value="OS09G0544700 PROTEIN"/>
    <property type="match status" value="1"/>
</dbReference>
<accession>A0ABP0YUY3</accession>
<dbReference type="Pfam" id="PF05056">
    <property type="entry name" value="DUF674"/>
    <property type="match status" value="2"/>
</dbReference>
<evidence type="ECO:0000313" key="1">
    <source>
        <dbReference type="EMBL" id="CAK9323742.1"/>
    </source>
</evidence>
<evidence type="ECO:0000313" key="2">
    <source>
        <dbReference type="Proteomes" id="UP001642487"/>
    </source>
</evidence>
<organism evidence="1 2">
    <name type="scientific">Citrullus colocynthis</name>
    <name type="common">colocynth</name>
    <dbReference type="NCBI Taxonomy" id="252529"/>
    <lineage>
        <taxon>Eukaryota</taxon>
        <taxon>Viridiplantae</taxon>
        <taxon>Streptophyta</taxon>
        <taxon>Embryophyta</taxon>
        <taxon>Tracheophyta</taxon>
        <taxon>Spermatophyta</taxon>
        <taxon>Magnoliopsida</taxon>
        <taxon>eudicotyledons</taxon>
        <taxon>Gunneridae</taxon>
        <taxon>Pentapetalae</taxon>
        <taxon>rosids</taxon>
        <taxon>fabids</taxon>
        <taxon>Cucurbitales</taxon>
        <taxon>Cucurbitaceae</taxon>
        <taxon>Benincaseae</taxon>
        <taxon>Citrullus</taxon>
    </lineage>
</organism>
<sequence>MEQTDVRLKLLIDTKTERVLFNLLSLPVGAVIRLLKKDGMVGCLGNLYESVETLNESYLQPNQSRDTVLKPKVLFNSFTKLLPNVDVSATPTPPATFCCNNSSYSSCRNQPAPGRGFVKDLATYIVMDDLTVKHISHFSITTLLKKFNIKDVDSLEEKVITLDVHDGDHGRHVGQAHVSYLYFTLFNKFKVKKVGDLEEKVVTLDINKQ</sequence>
<dbReference type="InterPro" id="IPR007750">
    <property type="entry name" value="DUF674"/>
</dbReference>
<reference evidence="1 2" key="1">
    <citation type="submission" date="2024-03" db="EMBL/GenBank/DDBJ databases">
        <authorList>
            <person name="Gkanogiannis A."/>
            <person name="Becerra Lopez-Lavalle L."/>
        </authorList>
    </citation>
    <scope>NUCLEOTIDE SEQUENCE [LARGE SCALE GENOMIC DNA]</scope>
</reference>
<keyword evidence="2" id="KW-1185">Reference proteome</keyword>
<evidence type="ECO:0008006" key="3">
    <source>
        <dbReference type="Google" id="ProtNLM"/>
    </source>
</evidence>